<keyword evidence="3" id="KW-1185">Reference proteome</keyword>
<dbReference type="HOGENOM" id="CLU_2137822_0_0_1"/>
<dbReference type="Gramene" id="EFJ34437">
    <property type="protein sequence ID" value="EFJ34437"/>
    <property type="gene ID" value="SELMODRAFT_405776"/>
</dbReference>
<feature type="region of interest" description="Disordered" evidence="1">
    <location>
        <begin position="56"/>
        <end position="84"/>
    </location>
</feature>
<dbReference type="InParanoid" id="D8QZN8"/>
<organism evidence="3">
    <name type="scientific">Selaginella moellendorffii</name>
    <name type="common">Spikemoss</name>
    <dbReference type="NCBI Taxonomy" id="88036"/>
    <lineage>
        <taxon>Eukaryota</taxon>
        <taxon>Viridiplantae</taxon>
        <taxon>Streptophyta</taxon>
        <taxon>Embryophyta</taxon>
        <taxon>Tracheophyta</taxon>
        <taxon>Lycopodiopsida</taxon>
        <taxon>Selaginellales</taxon>
        <taxon>Selaginellaceae</taxon>
        <taxon>Selaginella</taxon>
    </lineage>
</organism>
<evidence type="ECO:0000256" key="1">
    <source>
        <dbReference type="SAM" id="MobiDB-lite"/>
    </source>
</evidence>
<reference evidence="2 3" key="1">
    <citation type="journal article" date="2011" name="Science">
        <title>The Selaginella genome identifies genetic changes associated with the evolution of vascular plants.</title>
        <authorList>
            <person name="Banks J.A."/>
            <person name="Nishiyama T."/>
            <person name="Hasebe M."/>
            <person name="Bowman J.L."/>
            <person name="Gribskov M."/>
            <person name="dePamphilis C."/>
            <person name="Albert V.A."/>
            <person name="Aono N."/>
            <person name="Aoyama T."/>
            <person name="Ambrose B.A."/>
            <person name="Ashton N.W."/>
            <person name="Axtell M.J."/>
            <person name="Barker E."/>
            <person name="Barker M.S."/>
            <person name="Bennetzen J.L."/>
            <person name="Bonawitz N.D."/>
            <person name="Chapple C."/>
            <person name="Cheng C."/>
            <person name="Correa L.G."/>
            <person name="Dacre M."/>
            <person name="DeBarry J."/>
            <person name="Dreyer I."/>
            <person name="Elias M."/>
            <person name="Engstrom E.M."/>
            <person name="Estelle M."/>
            <person name="Feng L."/>
            <person name="Finet C."/>
            <person name="Floyd S.K."/>
            <person name="Frommer W.B."/>
            <person name="Fujita T."/>
            <person name="Gramzow L."/>
            <person name="Gutensohn M."/>
            <person name="Harholt J."/>
            <person name="Hattori M."/>
            <person name="Heyl A."/>
            <person name="Hirai T."/>
            <person name="Hiwatashi Y."/>
            <person name="Ishikawa M."/>
            <person name="Iwata M."/>
            <person name="Karol K.G."/>
            <person name="Koehler B."/>
            <person name="Kolukisaoglu U."/>
            <person name="Kubo M."/>
            <person name="Kurata T."/>
            <person name="Lalonde S."/>
            <person name="Li K."/>
            <person name="Li Y."/>
            <person name="Litt A."/>
            <person name="Lyons E."/>
            <person name="Manning G."/>
            <person name="Maruyama T."/>
            <person name="Michael T.P."/>
            <person name="Mikami K."/>
            <person name="Miyazaki S."/>
            <person name="Morinaga S."/>
            <person name="Murata T."/>
            <person name="Mueller-Roeber B."/>
            <person name="Nelson D.R."/>
            <person name="Obara M."/>
            <person name="Oguri Y."/>
            <person name="Olmstead R.G."/>
            <person name="Onodera N."/>
            <person name="Petersen B.L."/>
            <person name="Pils B."/>
            <person name="Prigge M."/>
            <person name="Rensing S.A."/>
            <person name="Riano-Pachon D.M."/>
            <person name="Roberts A.W."/>
            <person name="Sato Y."/>
            <person name="Scheller H.V."/>
            <person name="Schulz B."/>
            <person name="Schulz C."/>
            <person name="Shakirov E.V."/>
            <person name="Shibagaki N."/>
            <person name="Shinohara N."/>
            <person name="Shippen D.E."/>
            <person name="Soerensen I."/>
            <person name="Sotooka R."/>
            <person name="Sugimoto N."/>
            <person name="Sugita M."/>
            <person name="Sumikawa N."/>
            <person name="Tanurdzic M."/>
            <person name="Theissen G."/>
            <person name="Ulvskov P."/>
            <person name="Wakazuki S."/>
            <person name="Weng J.K."/>
            <person name="Willats W.W."/>
            <person name="Wipf D."/>
            <person name="Wolf P.G."/>
            <person name="Yang L."/>
            <person name="Zimmer A.D."/>
            <person name="Zhu Q."/>
            <person name="Mitros T."/>
            <person name="Hellsten U."/>
            <person name="Loque D."/>
            <person name="Otillar R."/>
            <person name="Salamov A."/>
            <person name="Schmutz J."/>
            <person name="Shapiro H."/>
            <person name="Lindquist E."/>
            <person name="Lucas S."/>
            <person name="Rokhsar D."/>
            <person name="Grigoriev I.V."/>
        </authorList>
    </citation>
    <scope>NUCLEOTIDE SEQUENCE [LARGE SCALE GENOMIC DNA]</scope>
</reference>
<feature type="compositionally biased region" description="Basic and acidic residues" evidence="1">
    <location>
        <begin position="67"/>
        <end position="83"/>
    </location>
</feature>
<name>D8QZN8_SELML</name>
<dbReference type="AlphaFoldDB" id="D8QZN8"/>
<dbReference type="EMBL" id="GL377569">
    <property type="protein sequence ID" value="EFJ34437.1"/>
    <property type="molecule type" value="Genomic_DNA"/>
</dbReference>
<proteinExistence type="predicted"/>
<gene>
    <name evidence="2" type="ORF">SELMODRAFT_405776</name>
</gene>
<sequence length="113" mass="12789">MTTDKQSLSMVVETPVAPSYIFRTGSFDWLRALNFSQPAEKHIDVGALLPSMQDSMVAEKTSTGKRTRSDNYEEQDHSPKRQEIASPGEAYCEIVVIPIVLQLVYYSENWCTQ</sequence>
<evidence type="ECO:0000313" key="2">
    <source>
        <dbReference type="EMBL" id="EFJ34437.1"/>
    </source>
</evidence>
<dbReference type="KEGG" id="smo:SELMODRAFT_405776"/>
<evidence type="ECO:0000313" key="3">
    <source>
        <dbReference type="Proteomes" id="UP000001514"/>
    </source>
</evidence>
<dbReference type="Proteomes" id="UP000001514">
    <property type="component" value="Unassembled WGS sequence"/>
</dbReference>
<accession>D8QZN8</accession>
<protein>
    <submittedName>
        <fullName evidence="2">Uncharacterized protein</fullName>
    </submittedName>
</protein>